<dbReference type="Proteomes" id="UP000037088">
    <property type="component" value="Unassembled WGS sequence"/>
</dbReference>
<dbReference type="Proteomes" id="UP000036851">
    <property type="component" value="Unassembled WGS sequence"/>
</dbReference>
<gene>
    <name evidence="1" type="ORF">NG42_04600</name>
    <name evidence="2" type="ORF">NG43_04905</name>
</gene>
<evidence type="ECO:0000313" key="3">
    <source>
        <dbReference type="Proteomes" id="UP000036851"/>
    </source>
</evidence>
<dbReference type="PANTHER" id="PTHR13696:SF99">
    <property type="entry name" value="COBYRINIC ACID AC-DIAMIDE SYNTHASE"/>
    <property type="match status" value="1"/>
</dbReference>
<dbReference type="OrthoDB" id="5288747at2"/>
<dbReference type="AlphaFoldDB" id="A0A0L7T824"/>
<dbReference type="PANTHER" id="PTHR13696">
    <property type="entry name" value="P-LOOP CONTAINING NUCLEOSIDE TRIPHOSPHATE HYDROLASE"/>
    <property type="match status" value="1"/>
</dbReference>
<keyword evidence="1" id="KW-0132">Cell division</keyword>
<proteinExistence type="predicted"/>
<dbReference type="PATRIC" id="fig|1560201.3.peg.992"/>
<dbReference type="InterPro" id="IPR017746">
    <property type="entry name" value="Cellulose_synthase_operon_BcsQ"/>
</dbReference>
<name>A0A0L7T824_9GAMM</name>
<dbReference type="STRING" id="1560201.NG42_04600"/>
<dbReference type="InterPro" id="IPR050678">
    <property type="entry name" value="DNA_Partitioning_ATPase"/>
</dbReference>
<organism evidence="1 4">
    <name type="scientific">Winslowiella iniecta</name>
    <dbReference type="NCBI Taxonomy" id="1560201"/>
    <lineage>
        <taxon>Bacteria</taxon>
        <taxon>Pseudomonadati</taxon>
        <taxon>Pseudomonadota</taxon>
        <taxon>Gammaproteobacteria</taxon>
        <taxon>Enterobacterales</taxon>
        <taxon>Erwiniaceae</taxon>
        <taxon>Winslowiella</taxon>
    </lineage>
</organism>
<dbReference type="NCBIfam" id="TIGR03371">
    <property type="entry name" value="cellulose_yhjQ"/>
    <property type="match status" value="1"/>
</dbReference>
<protein>
    <submittedName>
        <fullName evidence="1">Cell division protein</fullName>
    </submittedName>
</protein>
<dbReference type="InterPro" id="IPR027417">
    <property type="entry name" value="P-loop_NTPase"/>
</dbReference>
<comment type="caution">
    <text evidence="1">The sequence shown here is derived from an EMBL/GenBank/DDBJ whole genome shotgun (WGS) entry which is preliminary data.</text>
</comment>
<dbReference type="EMBL" id="JRXE01000005">
    <property type="protein sequence ID" value="KOC91528.1"/>
    <property type="molecule type" value="Genomic_DNA"/>
</dbReference>
<dbReference type="RefSeq" id="WP_052898091.1">
    <property type="nucleotide sequence ID" value="NZ_JRXE01000005.1"/>
</dbReference>
<accession>A0A0L7T824</accession>
<dbReference type="Gene3D" id="3.40.50.300">
    <property type="entry name" value="P-loop containing nucleotide triphosphate hydrolases"/>
    <property type="match status" value="1"/>
</dbReference>
<dbReference type="GO" id="GO:0051301">
    <property type="term" value="P:cell division"/>
    <property type="evidence" value="ECO:0007669"/>
    <property type="project" value="UniProtKB-KW"/>
</dbReference>
<evidence type="ECO:0000313" key="2">
    <source>
        <dbReference type="EMBL" id="KOC94520.1"/>
    </source>
</evidence>
<evidence type="ECO:0000313" key="1">
    <source>
        <dbReference type="EMBL" id="KOC91528.1"/>
    </source>
</evidence>
<dbReference type="EMBL" id="JRXF01000005">
    <property type="protein sequence ID" value="KOC94520.1"/>
    <property type="molecule type" value="Genomic_DNA"/>
</dbReference>
<evidence type="ECO:0000313" key="4">
    <source>
        <dbReference type="Proteomes" id="UP000037088"/>
    </source>
</evidence>
<dbReference type="Pfam" id="PF06564">
    <property type="entry name" value="CBP_BcsQ"/>
    <property type="match status" value="1"/>
</dbReference>
<keyword evidence="4" id="KW-1185">Reference proteome</keyword>
<sequence length="243" mass="27256">MPIIALQGLRGGTGTSSVTAALAWAVNQLGETVLAMDFSSSNQLAMHFNVPVGQVRGWMRVALDNGDWQQSALRYQAGLDVVPFGLLDNQQREALETGSQEYLTPWLQHLTQLKADYHWLLLDVPAQQSRWSRDILAHADHIIRVVTADANCQIRLHQSHFSSNTFFLLNQFNAISQSQQDLQQLWLSTLTPLIPVNIHRDEAVAEALLFKQPVGEYRPESLAAEEFTTLANWLLINFGGARR</sequence>
<reference evidence="3 4" key="1">
    <citation type="journal article" date="2015" name="Int. J. Syst. Evol. Microbiol.">
        <title>Erwinia iniecta sp. nov., isolated from Russian wheat aphids (Diuraphis noxia).</title>
        <authorList>
            <person name="Campillo T."/>
            <person name="Luna E."/>
            <person name="Portier P."/>
            <person name="Fischer-Le Saux M."/>
            <person name="Lapitan N."/>
            <person name="Tisserat N.A."/>
            <person name="Leach J.E."/>
        </authorList>
    </citation>
    <scope>NUCLEOTIDE SEQUENCE [LARGE SCALE GENOMIC DNA]</scope>
    <source>
        <strain evidence="1 4">B120</strain>
        <strain evidence="2 3">B149</strain>
    </source>
</reference>
<keyword evidence="1" id="KW-0131">Cell cycle</keyword>
<dbReference type="SUPFAM" id="SSF52540">
    <property type="entry name" value="P-loop containing nucleoside triphosphate hydrolases"/>
    <property type="match status" value="1"/>
</dbReference>